<comment type="caution">
    <text evidence="2">The sequence shown here is derived from an EMBL/GenBank/DDBJ whole genome shotgun (WGS) entry which is preliminary data.</text>
</comment>
<dbReference type="RefSeq" id="WP_380694515.1">
    <property type="nucleotide sequence ID" value="NZ_JBHRYR010000002.1"/>
</dbReference>
<dbReference type="Proteomes" id="UP001595617">
    <property type="component" value="Unassembled WGS sequence"/>
</dbReference>
<gene>
    <name evidence="2" type="ORF">ACFOOG_06155</name>
</gene>
<name>A0ABV7ZZ07_9GAMM</name>
<feature type="transmembrane region" description="Helical" evidence="1">
    <location>
        <begin position="205"/>
        <end position="224"/>
    </location>
</feature>
<keyword evidence="1" id="KW-0472">Membrane</keyword>
<protein>
    <recommendedName>
        <fullName evidence="4">Cobalamin biosynthesis protein CbiB</fullName>
    </recommendedName>
</protein>
<reference evidence="3" key="1">
    <citation type="journal article" date="2019" name="Int. J. Syst. Evol. Microbiol.">
        <title>The Global Catalogue of Microorganisms (GCM) 10K type strain sequencing project: providing services to taxonomists for standard genome sequencing and annotation.</title>
        <authorList>
            <consortium name="The Broad Institute Genomics Platform"/>
            <consortium name="The Broad Institute Genome Sequencing Center for Infectious Disease"/>
            <person name="Wu L."/>
            <person name="Ma J."/>
        </authorList>
    </citation>
    <scope>NUCLEOTIDE SEQUENCE [LARGE SCALE GENOMIC DNA]</scope>
    <source>
        <strain evidence="3">IBRC 10765</strain>
    </source>
</reference>
<accession>A0ABV7ZZ07</accession>
<keyword evidence="3" id="KW-1185">Reference proteome</keyword>
<feature type="transmembrane region" description="Helical" evidence="1">
    <location>
        <begin position="12"/>
        <end position="27"/>
    </location>
</feature>
<organism evidence="2 3">
    <name type="scientific">Saccharospirillum mangrovi</name>
    <dbReference type="NCBI Taxonomy" id="2161747"/>
    <lineage>
        <taxon>Bacteria</taxon>
        <taxon>Pseudomonadati</taxon>
        <taxon>Pseudomonadota</taxon>
        <taxon>Gammaproteobacteria</taxon>
        <taxon>Oceanospirillales</taxon>
        <taxon>Saccharospirillaceae</taxon>
        <taxon>Saccharospirillum</taxon>
    </lineage>
</organism>
<keyword evidence="1" id="KW-1133">Transmembrane helix</keyword>
<feature type="transmembrane region" description="Helical" evidence="1">
    <location>
        <begin position="72"/>
        <end position="89"/>
    </location>
</feature>
<keyword evidence="1" id="KW-0812">Transmembrane</keyword>
<evidence type="ECO:0000313" key="2">
    <source>
        <dbReference type="EMBL" id="MFC3852412.1"/>
    </source>
</evidence>
<proteinExistence type="predicted"/>
<feature type="transmembrane region" description="Helical" evidence="1">
    <location>
        <begin position="110"/>
        <end position="131"/>
    </location>
</feature>
<dbReference type="EMBL" id="JBHRYR010000002">
    <property type="protein sequence ID" value="MFC3852412.1"/>
    <property type="molecule type" value="Genomic_DNA"/>
</dbReference>
<evidence type="ECO:0000313" key="3">
    <source>
        <dbReference type="Proteomes" id="UP001595617"/>
    </source>
</evidence>
<sequence length="226" mass="26501">MGFLNERYRGSYVIGLALVISTFLVRWQPMSGLVYPMSQGLVKLRQRYPWLMFIWAGIVSWMLWFAQGVVQALAVTSVLLFLFAGQPLGNEIANTVDEGAERLARSIRRYFMPLPLLALFGISGVIVLWWLRFGVLPYRSSLNRWFNLTTAQLAGFHWGMMKKSKPALQRSLVIYGTRPASLYDWCLRFLSRVQDDFTWHDLWRTFVWIRWQWWAVAVLALWLFHS</sequence>
<feature type="transmembrane region" description="Helical" evidence="1">
    <location>
        <begin position="48"/>
        <end position="66"/>
    </location>
</feature>
<evidence type="ECO:0008006" key="4">
    <source>
        <dbReference type="Google" id="ProtNLM"/>
    </source>
</evidence>
<evidence type="ECO:0000256" key="1">
    <source>
        <dbReference type="SAM" id="Phobius"/>
    </source>
</evidence>